<proteinExistence type="inferred from homology"/>
<dbReference type="GO" id="GO:0008270">
    <property type="term" value="F:zinc ion binding"/>
    <property type="evidence" value="ECO:0007669"/>
    <property type="project" value="InterPro"/>
</dbReference>
<dbReference type="Pfam" id="PF19269">
    <property type="entry name" value="Anticodon_2"/>
    <property type="match status" value="1"/>
</dbReference>
<dbReference type="InterPro" id="IPR001412">
    <property type="entry name" value="aa-tRNA-synth_I_CS"/>
</dbReference>
<dbReference type="EC" id="6.1.1.17" evidence="8"/>
<comment type="similarity">
    <text evidence="1 8">Belongs to the class-I aminoacyl-tRNA synthetase family. Glutamate--tRNA ligase type 1 subfamily.</text>
</comment>
<comment type="catalytic activity">
    <reaction evidence="8">
        <text>tRNA(Glu) + L-glutamate + ATP = L-glutamyl-tRNA(Glu) + AMP + diphosphate</text>
        <dbReference type="Rhea" id="RHEA:23540"/>
        <dbReference type="Rhea" id="RHEA-COMP:9663"/>
        <dbReference type="Rhea" id="RHEA-COMP:9680"/>
        <dbReference type="ChEBI" id="CHEBI:29985"/>
        <dbReference type="ChEBI" id="CHEBI:30616"/>
        <dbReference type="ChEBI" id="CHEBI:33019"/>
        <dbReference type="ChEBI" id="CHEBI:78442"/>
        <dbReference type="ChEBI" id="CHEBI:78520"/>
        <dbReference type="ChEBI" id="CHEBI:456215"/>
        <dbReference type="EC" id="6.1.1.17"/>
    </reaction>
</comment>
<evidence type="ECO:0000313" key="12">
    <source>
        <dbReference type="Proteomes" id="UP000247681"/>
    </source>
</evidence>
<evidence type="ECO:0000256" key="4">
    <source>
        <dbReference type="ARBA" id="ARBA00022741"/>
    </source>
</evidence>
<dbReference type="HAMAP" id="MF_00022">
    <property type="entry name" value="Glu_tRNA_synth_type1"/>
    <property type="match status" value="1"/>
</dbReference>
<dbReference type="GO" id="GO:0000049">
    <property type="term" value="F:tRNA binding"/>
    <property type="evidence" value="ECO:0007669"/>
    <property type="project" value="InterPro"/>
</dbReference>
<dbReference type="Gene3D" id="3.40.50.620">
    <property type="entry name" value="HUPs"/>
    <property type="match status" value="1"/>
</dbReference>
<dbReference type="GO" id="GO:0005829">
    <property type="term" value="C:cytosol"/>
    <property type="evidence" value="ECO:0007669"/>
    <property type="project" value="TreeGrafter"/>
</dbReference>
<dbReference type="PROSITE" id="PS00178">
    <property type="entry name" value="AA_TRNA_LIGASE_I"/>
    <property type="match status" value="1"/>
</dbReference>
<dbReference type="SUPFAM" id="SSF52374">
    <property type="entry name" value="Nucleotidylyl transferase"/>
    <property type="match status" value="1"/>
</dbReference>
<feature type="domain" description="Aminoacyl-tRNA synthetase class I anticodon-binding" evidence="10">
    <location>
        <begin position="359"/>
        <end position="498"/>
    </location>
</feature>
<dbReference type="InterPro" id="IPR004527">
    <property type="entry name" value="Glu-tRNA-ligase_bac/mito"/>
</dbReference>
<dbReference type="InterPro" id="IPR020751">
    <property type="entry name" value="aa-tRNA-synth_I_codon-bd_sub2"/>
</dbReference>
<evidence type="ECO:0000256" key="8">
    <source>
        <dbReference type="HAMAP-Rule" id="MF_00022"/>
    </source>
</evidence>
<dbReference type="AlphaFoldDB" id="A0A2V4C0S8"/>
<evidence type="ECO:0000256" key="5">
    <source>
        <dbReference type="ARBA" id="ARBA00022840"/>
    </source>
</evidence>
<dbReference type="GO" id="GO:0005524">
    <property type="term" value="F:ATP binding"/>
    <property type="evidence" value="ECO:0007669"/>
    <property type="project" value="UniProtKB-UniRule"/>
</dbReference>
<comment type="caution">
    <text evidence="11">The sequence shown here is derived from an EMBL/GenBank/DDBJ whole genome shotgun (WGS) entry which is preliminary data.</text>
</comment>
<dbReference type="PANTHER" id="PTHR43311:SF2">
    <property type="entry name" value="GLUTAMATE--TRNA LIGASE, MITOCHONDRIAL-RELATED"/>
    <property type="match status" value="1"/>
</dbReference>
<dbReference type="InterPro" id="IPR000924">
    <property type="entry name" value="Glu/Gln-tRNA-synth"/>
</dbReference>
<evidence type="ECO:0000259" key="9">
    <source>
        <dbReference type="Pfam" id="PF00749"/>
    </source>
</evidence>
<keyword evidence="2 8" id="KW-0963">Cytoplasm</keyword>
<dbReference type="InterPro" id="IPR014729">
    <property type="entry name" value="Rossmann-like_a/b/a_fold"/>
</dbReference>
<gene>
    <name evidence="8" type="primary">gltX</name>
    <name evidence="11" type="ORF">DMB68_09305</name>
</gene>
<dbReference type="Pfam" id="PF00749">
    <property type="entry name" value="tRNA-synt_1c"/>
    <property type="match status" value="1"/>
</dbReference>
<dbReference type="CDD" id="cd00808">
    <property type="entry name" value="GluRS_core"/>
    <property type="match status" value="1"/>
</dbReference>
<dbReference type="InterPro" id="IPR008925">
    <property type="entry name" value="aa_tRNA-synth_I_cd-bd_sf"/>
</dbReference>
<accession>A0A2V4C0S8</accession>
<dbReference type="InterPro" id="IPR049940">
    <property type="entry name" value="GluQ/Sye"/>
</dbReference>
<comment type="caution">
    <text evidence="8">Lacks conserved residue(s) required for the propagation of feature annotation.</text>
</comment>
<reference evidence="11 12" key="1">
    <citation type="submission" date="2018-05" db="EMBL/GenBank/DDBJ databases">
        <title>Flavobacterium sp. strain IMCC34758, incomplete genome.</title>
        <authorList>
            <person name="Joung Y."/>
        </authorList>
    </citation>
    <scope>NUCLEOTIDE SEQUENCE [LARGE SCALE GENOMIC DNA]</scope>
    <source>
        <strain evidence="11 12">IMCC34758</strain>
    </source>
</reference>
<comment type="subunit">
    <text evidence="8">Monomer.</text>
</comment>
<evidence type="ECO:0000256" key="1">
    <source>
        <dbReference type="ARBA" id="ARBA00007894"/>
    </source>
</evidence>
<feature type="short sequence motif" description="'HIGH' region" evidence="8">
    <location>
        <begin position="11"/>
        <end position="21"/>
    </location>
</feature>
<keyword evidence="5 8" id="KW-0067">ATP-binding</keyword>
<sequence length="501" mass="57220">MSKQVRVRFAPSPTGPLHIGGVRTALFNYLFAKKNNGVFYLRIEDTDQTRFVPGAEAYIMEALEWLGIAPEETVGKNEKFGPYRQSDRAALYQQYADQLINSGWAYYAFDTPEELDALRKEQEAEGKTFIYNHTNREKLQTSLVISADEVSKRIANGEHYVIRFKTPVDETLHLKDIIRGDVKFETNLLDDKVLFKSDGMPTYHLANIVDDHLMETSHVIRGEEWLPSMPLHILLYRAFGWDAPEFAHLPLILKPVGNGKLSKRDGDKLGFPVFPLEWKTEEGISSGYRENGFFPEAVINFLALLGWNDGTDKELYSLEELVEAFDLNRVHKAGAKFDPEKNKWFNHQYLIKQNDADLAKSFTPILVEKGVDVSKYDATRIVSLIKERANFVSDFWDLTDFFFHAPTSYDEKASKNWKEETPALMQELISTLEYIDGFDSANIEAIVKDWLTKNEIGMGKVMQPFRLSLVGALKGPHLFDIVEIIGKEETISRIQKAISSL</sequence>
<dbReference type="NCBIfam" id="TIGR00464">
    <property type="entry name" value="gltX_bact"/>
    <property type="match status" value="1"/>
</dbReference>
<keyword evidence="6 8" id="KW-0648">Protein biosynthesis</keyword>
<evidence type="ECO:0000256" key="3">
    <source>
        <dbReference type="ARBA" id="ARBA00022598"/>
    </source>
</evidence>
<dbReference type="EMBL" id="QJHL01000002">
    <property type="protein sequence ID" value="PXY44906.1"/>
    <property type="molecule type" value="Genomic_DNA"/>
</dbReference>
<dbReference type="InterPro" id="IPR045462">
    <property type="entry name" value="aa-tRNA-synth_I_cd-bd"/>
</dbReference>
<evidence type="ECO:0000313" key="11">
    <source>
        <dbReference type="EMBL" id="PXY44906.1"/>
    </source>
</evidence>
<keyword evidence="12" id="KW-1185">Reference proteome</keyword>
<feature type="short sequence motif" description="'KMSKS' region" evidence="8">
    <location>
        <begin position="260"/>
        <end position="264"/>
    </location>
</feature>
<comment type="function">
    <text evidence="8">Catalyzes the attachment of glutamate to tRNA(Glu) in a two-step reaction: glutamate is first activated by ATP to form Glu-AMP and then transferred to the acceptor end of tRNA(Glu).</text>
</comment>
<dbReference type="InterPro" id="IPR033910">
    <property type="entry name" value="GluRS_core"/>
</dbReference>
<feature type="domain" description="Glutamyl/glutaminyl-tRNA synthetase class Ib catalytic" evidence="9">
    <location>
        <begin position="4"/>
        <end position="342"/>
    </location>
</feature>
<protein>
    <recommendedName>
        <fullName evidence="8">Glutamate--tRNA ligase</fullName>
        <ecNumber evidence="8">6.1.1.17</ecNumber>
    </recommendedName>
    <alternativeName>
        <fullName evidence="8">Glutamyl-tRNA synthetase</fullName>
        <shortName evidence="8">GluRS</shortName>
    </alternativeName>
</protein>
<dbReference type="RefSeq" id="WP_110346422.1">
    <property type="nucleotide sequence ID" value="NZ_QJHL01000002.1"/>
</dbReference>
<dbReference type="OrthoDB" id="9807503at2"/>
<evidence type="ECO:0000256" key="7">
    <source>
        <dbReference type="ARBA" id="ARBA00023146"/>
    </source>
</evidence>
<dbReference type="InterPro" id="IPR020058">
    <property type="entry name" value="Glu/Gln-tRNA-synth_Ib_cat-dom"/>
</dbReference>
<dbReference type="Gene3D" id="1.10.10.350">
    <property type="match status" value="1"/>
</dbReference>
<comment type="subcellular location">
    <subcellularLocation>
        <location evidence="8">Cytoplasm</location>
    </subcellularLocation>
</comment>
<dbReference type="GO" id="GO:0004818">
    <property type="term" value="F:glutamate-tRNA ligase activity"/>
    <property type="evidence" value="ECO:0007669"/>
    <property type="project" value="UniProtKB-UniRule"/>
</dbReference>
<dbReference type="PANTHER" id="PTHR43311">
    <property type="entry name" value="GLUTAMATE--TRNA LIGASE"/>
    <property type="match status" value="1"/>
</dbReference>
<organism evidence="11 12">
    <name type="scientific">Flavobacterium hydrophilum</name>
    <dbReference type="NCBI Taxonomy" id="2211445"/>
    <lineage>
        <taxon>Bacteria</taxon>
        <taxon>Pseudomonadati</taxon>
        <taxon>Bacteroidota</taxon>
        <taxon>Flavobacteriia</taxon>
        <taxon>Flavobacteriales</taxon>
        <taxon>Flavobacteriaceae</taxon>
        <taxon>Flavobacterium</taxon>
    </lineage>
</organism>
<dbReference type="GO" id="GO:0006424">
    <property type="term" value="P:glutamyl-tRNA aminoacylation"/>
    <property type="evidence" value="ECO:0007669"/>
    <property type="project" value="UniProtKB-UniRule"/>
</dbReference>
<evidence type="ECO:0000259" key="10">
    <source>
        <dbReference type="Pfam" id="PF19269"/>
    </source>
</evidence>
<dbReference type="SUPFAM" id="SSF48163">
    <property type="entry name" value="An anticodon-binding domain of class I aminoacyl-tRNA synthetases"/>
    <property type="match status" value="1"/>
</dbReference>
<dbReference type="FunFam" id="3.40.50.620:FF:000127">
    <property type="entry name" value="Glutamate--tRNA ligase"/>
    <property type="match status" value="1"/>
</dbReference>
<evidence type="ECO:0000256" key="6">
    <source>
        <dbReference type="ARBA" id="ARBA00022917"/>
    </source>
</evidence>
<dbReference type="PRINTS" id="PR00987">
    <property type="entry name" value="TRNASYNTHGLU"/>
</dbReference>
<feature type="binding site" evidence="8">
    <location>
        <position position="263"/>
    </location>
    <ligand>
        <name>ATP</name>
        <dbReference type="ChEBI" id="CHEBI:30616"/>
    </ligand>
</feature>
<name>A0A2V4C0S8_9FLAO</name>
<keyword evidence="3 8" id="KW-0436">Ligase</keyword>
<dbReference type="Proteomes" id="UP000247681">
    <property type="component" value="Unassembled WGS sequence"/>
</dbReference>
<keyword evidence="4 8" id="KW-0547">Nucleotide-binding</keyword>
<keyword evidence="7 8" id="KW-0030">Aminoacyl-tRNA synthetase</keyword>
<evidence type="ECO:0000256" key="2">
    <source>
        <dbReference type="ARBA" id="ARBA00022490"/>
    </source>
</evidence>